<evidence type="ECO:0000313" key="2">
    <source>
        <dbReference type="EMBL" id="KAK2086358.1"/>
    </source>
</evidence>
<reference evidence="2 3" key="1">
    <citation type="submission" date="2023-05" db="EMBL/GenBank/DDBJ databases">
        <title>B98-5 Cell Line De Novo Hybrid Assembly: An Optical Mapping Approach.</title>
        <authorList>
            <person name="Kananen K."/>
            <person name="Auerbach J.A."/>
            <person name="Kautto E."/>
            <person name="Blachly J.S."/>
        </authorList>
    </citation>
    <scope>NUCLEOTIDE SEQUENCE [LARGE SCALE GENOMIC DNA]</scope>
    <source>
        <strain evidence="2">B95-8</strain>
        <tissue evidence="2">Cell line</tissue>
    </source>
</reference>
<sequence length="268" mass="28840">MGWRRQKRLAPTWAREGCWLEQVDAARVGEPGPAGLPAPGPPCSGPCRPQPLAVRVRRPWRRWRVRARVCERARSHCSISASRCAPPSPRLRSLAGSGPQPTLGGPGDGFLLPPSHPPSVPTLLALPHLLSFKDHGASPAHVFHNAWAAQDRPRGAVWPACPPGLDQPHFSSPCPGLKGQERGGVRRGKESGCDSSNPGDTWSQNSLFLQKSPIRGRDPNQKSQLAVWGKWEGGAVSAARPPTVPLYCFPCSKAAGAFCQNIQIGEDI</sequence>
<dbReference type="EMBL" id="JASSZA010000020">
    <property type="protein sequence ID" value="KAK2086358.1"/>
    <property type="molecule type" value="Genomic_DNA"/>
</dbReference>
<dbReference type="Proteomes" id="UP001266305">
    <property type="component" value="Unassembled WGS sequence"/>
</dbReference>
<feature type="compositionally biased region" description="Polar residues" evidence="1">
    <location>
        <begin position="193"/>
        <end position="204"/>
    </location>
</feature>
<feature type="region of interest" description="Disordered" evidence="1">
    <location>
        <begin position="178"/>
        <end position="204"/>
    </location>
</feature>
<feature type="compositionally biased region" description="Basic and acidic residues" evidence="1">
    <location>
        <begin position="179"/>
        <end position="192"/>
    </location>
</feature>
<name>A0ABQ9TNN9_SAGOE</name>
<feature type="region of interest" description="Disordered" evidence="1">
    <location>
        <begin position="85"/>
        <end position="116"/>
    </location>
</feature>
<evidence type="ECO:0000313" key="3">
    <source>
        <dbReference type="Proteomes" id="UP001266305"/>
    </source>
</evidence>
<comment type="caution">
    <text evidence="2">The sequence shown here is derived from an EMBL/GenBank/DDBJ whole genome shotgun (WGS) entry which is preliminary data.</text>
</comment>
<evidence type="ECO:0000256" key="1">
    <source>
        <dbReference type="SAM" id="MobiDB-lite"/>
    </source>
</evidence>
<accession>A0ABQ9TNN9</accession>
<organism evidence="2 3">
    <name type="scientific">Saguinus oedipus</name>
    <name type="common">Cotton-top tamarin</name>
    <name type="synonym">Oedipomidas oedipus</name>
    <dbReference type="NCBI Taxonomy" id="9490"/>
    <lineage>
        <taxon>Eukaryota</taxon>
        <taxon>Metazoa</taxon>
        <taxon>Chordata</taxon>
        <taxon>Craniata</taxon>
        <taxon>Vertebrata</taxon>
        <taxon>Euteleostomi</taxon>
        <taxon>Mammalia</taxon>
        <taxon>Eutheria</taxon>
        <taxon>Euarchontoglires</taxon>
        <taxon>Primates</taxon>
        <taxon>Haplorrhini</taxon>
        <taxon>Platyrrhini</taxon>
        <taxon>Cebidae</taxon>
        <taxon>Callitrichinae</taxon>
        <taxon>Saguinus</taxon>
    </lineage>
</organism>
<protein>
    <submittedName>
        <fullName evidence="2">Uncharacterized protein</fullName>
    </submittedName>
</protein>
<proteinExistence type="predicted"/>
<gene>
    <name evidence="2" type="ORF">P7K49_035783</name>
</gene>
<keyword evidence="3" id="KW-1185">Reference proteome</keyword>